<protein>
    <submittedName>
        <fullName evidence="2">Uncharacterized protein</fullName>
    </submittedName>
</protein>
<evidence type="ECO:0000313" key="3">
    <source>
        <dbReference type="Proteomes" id="UP001597151"/>
    </source>
</evidence>
<evidence type="ECO:0000256" key="1">
    <source>
        <dbReference type="SAM" id="SignalP"/>
    </source>
</evidence>
<evidence type="ECO:0000313" key="2">
    <source>
        <dbReference type="EMBL" id="MFD1193434.1"/>
    </source>
</evidence>
<sequence length="146" mass="16138">MTHFRQSALLLLLVLFCLGLVLPQPAQAYRPQFDLTVIQAPDSSAFEVVEEHGAGPRQIWCAAAEHARDVLRIPTAQRLYIARGLAPSDLADGRKTVRFSPAPVAAEGPRRDGQYTITLRDVGASLSIGHALSYCDDRIEDLFHRF</sequence>
<dbReference type="Proteomes" id="UP001597151">
    <property type="component" value="Unassembled WGS sequence"/>
</dbReference>
<accession>A0ABW3T8B6</accession>
<feature type="signal peptide" evidence="1">
    <location>
        <begin position="1"/>
        <end position="28"/>
    </location>
</feature>
<comment type="caution">
    <text evidence="2">The sequence shown here is derived from an EMBL/GenBank/DDBJ whole genome shotgun (WGS) entry which is preliminary data.</text>
</comment>
<reference evidence="3" key="1">
    <citation type="journal article" date="2019" name="Int. J. Syst. Evol. Microbiol.">
        <title>The Global Catalogue of Microorganisms (GCM) 10K type strain sequencing project: providing services to taxonomists for standard genome sequencing and annotation.</title>
        <authorList>
            <consortium name="The Broad Institute Genomics Platform"/>
            <consortium name="The Broad Institute Genome Sequencing Center for Infectious Disease"/>
            <person name="Wu L."/>
            <person name="Ma J."/>
        </authorList>
    </citation>
    <scope>NUCLEOTIDE SEQUENCE [LARGE SCALE GENOMIC DNA]</scope>
    <source>
        <strain evidence="3">CCUG 55328</strain>
    </source>
</reference>
<keyword evidence="1" id="KW-0732">Signal</keyword>
<dbReference type="EMBL" id="JBHTKR010000001">
    <property type="protein sequence ID" value="MFD1193434.1"/>
    <property type="molecule type" value="Genomic_DNA"/>
</dbReference>
<feature type="chain" id="PRO_5046872873" evidence="1">
    <location>
        <begin position="29"/>
        <end position="146"/>
    </location>
</feature>
<organism evidence="2 3">
    <name type="scientific">Seohaeicola saemankumensis</name>
    <dbReference type="NCBI Taxonomy" id="481181"/>
    <lineage>
        <taxon>Bacteria</taxon>
        <taxon>Pseudomonadati</taxon>
        <taxon>Pseudomonadota</taxon>
        <taxon>Alphaproteobacteria</taxon>
        <taxon>Rhodobacterales</taxon>
        <taxon>Roseobacteraceae</taxon>
        <taxon>Seohaeicola</taxon>
    </lineage>
</organism>
<gene>
    <name evidence="2" type="ORF">ACFQ3C_01965</name>
</gene>
<name>A0ABW3T8B6_9RHOB</name>
<keyword evidence="3" id="KW-1185">Reference proteome</keyword>
<dbReference type="RefSeq" id="WP_380788714.1">
    <property type="nucleotide sequence ID" value="NZ_JBHTKR010000001.1"/>
</dbReference>
<proteinExistence type="predicted"/>